<evidence type="ECO:0000313" key="1">
    <source>
        <dbReference type="EMBL" id="SVB70418.1"/>
    </source>
</evidence>
<name>A0A382G592_9ZZZZ</name>
<dbReference type="AlphaFoldDB" id="A0A382G592"/>
<dbReference type="Pfam" id="PF24175">
    <property type="entry name" value="SU10_adaptor"/>
    <property type="match status" value="1"/>
</dbReference>
<accession>A0A382G592</accession>
<protein>
    <submittedName>
        <fullName evidence="1">Uncharacterized protein</fullName>
    </submittedName>
</protein>
<dbReference type="EMBL" id="UINC01053650">
    <property type="protein sequence ID" value="SVB70418.1"/>
    <property type="molecule type" value="Genomic_DNA"/>
</dbReference>
<reference evidence="1" key="1">
    <citation type="submission" date="2018-05" db="EMBL/GenBank/DDBJ databases">
        <authorList>
            <person name="Lanie J.A."/>
            <person name="Ng W.-L."/>
            <person name="Kazmierczak K.M."/>
            <person name="Andrzejewski T.M."/>
            <person name="Davidsen T.M."/>
            <person name="Wayne K.J."/>
            <person name="Tettelin H."/>
            <person name="Glass J.I."/>
            <person name="Rusch D."/>
            <person name="Podicherti R."/>
            <person name="Tsui H.-C.T."/>
            <person name="Winkler M.E."/>
        </authorList>
    </citation>
    <scope>NUCLEOTIDE SEQUENCE</scope>
</reference>
<organism evidence="1">
    <name type="scientific">marine metagenome</name>
    <dbReference type="NCBI Taxonomy" id="408172"/>
    <lineage>
        <taxon>unclassified sequences</taxon>
        <taxon>metagenomes</taxon>
        <taxon>ecological metagenomes</taxon>
    </lineage>
</organism>
<gene>
    <name evidence="1" type="ORF">METZ01_LOCUS223272</name>
</gene>
<proteinExistence type="predicted"/>
<dbReference type="InterPro" id="IPR056209">
    <property type="entry name" value="SU10_adaptor"/>
</dbReference>
<sequence>MAGYTLSALEADIRSYTEVDSNVFTGAILAKFIEHAENRIFYDAPIDAYRYVSEGNFAVDDKTLNVPGLGTKGNTGTVFVRGIEVFTSTANSEGEGTWLQKKDQTYLSEYVNELTGTEGGSTGQDVTGFPKYYAMFGGATAVSDSTSGGMYVAPTPDATYRFRIYYDMIPKSLVTKTSGTYISQYFPQGLLYACLTEAYGYLKGPMDMLTLYENKYKQELQKFAGVQLGRRRRDDYTDGTVRIPIKSPSP</sequence>